<proteinExistence type="predicted"/>
<evidence type="ECO:0000313" key="2">
    <source>
        <dbReference type="EMBL" id="EDU49300.1"/>
    </source>
</evidence>
<dbReference type="Proteomes" id="UP000001471">
    <property type="component" value="Unassembled WGS sequence"/>
</dbReference>
<protein>
    <submittedName>
        <fullName evidence="2">Uncharacterized protein</fullName>
    </submittedName>
</protein>
<dbReference type="GeneID" id="6344638"/>
<evidence type="ECO:0000313" key="3">
    <source>
        <dbReference type="Proteomes" id="UP000001471"/>
    </source>
</evidence>
<name>B2W8S2_PYRTR</name>
<accession>B2W8S2</accession>
<gene>
    <name evidence="2" type="ORF">PTRG_06380</name>
</gene>
<organism evidence="2 3">
    <name type="scientific">Pyrenophora tritici-repentis (strain Pt-1C-BFP)</name>
    <name type="common">Wheat tan spot fungus</name>
    <name type="synonym">Drechslera tritici-repentis</name>
    <dbReference type="NCBI Taxonomy" id="426418"/>
    <lineage>
        <taxon>Eukaryota</taxon>
        <taxon>Fungi</taxon>
        <taxon>Dikarya</taxon>
        <taxon>Ascomycota</taxon>
        <taxon>Pezizomycotina</taxon>
        <taxon>Dothideomycetes</taxon>
        <taxon>Pleosporomycetidae</taxon>
        <taxon>Pleosporales</taxon>
        <taxon>Pleosporineae</taxon>
        <taxon>Pleosporaceae</taxon>
        <taxon>Pyrenophora</taxon>
    </lineage>
</organism>
<sequence length="51" mass="5576">MITAGLCRVSGYNEHKPAQMQARRVQRVQKSPKAQEAQFAANAGDGRASNF</sequence>
<dbReference type="InParanoid" id="B2W8S2"/>
<dbReference type="KEGG" id="ptrr:6344638"/>
<evidence type="ECO:0000256" key="1">
    <source>
        <dbReference type="SAM" id="MobiDB-lite"/>
    </source>
</evidence>
<dbReference type="HOGENOM" id="CLU_3107482_0_0_1"/>
<reference evidence="3" key="1">
    <citation type="journal article" date="2013" name="G3 (Bethesda)">
        <title>Comparative genomics of a plant-pathogenic fungus, Pyrenophora tritici-repentis, reveals transduplication and the impact of repeat elements on pathogenicity and population divergence.</title>
        <authorList>
            <person name="Manning V.A."/>
            <person name="Pandelova I."/>
            <person name="Dhillon B."/>
            <person name="Wilhelm L.J."/>
            <person name="Goodwin S.B."/>
            <person name="Berlin A.M."/>
            <person name="Figueroa M."/>
            <person name="Freitag M."/>
            <person name="Hane J.K."/>
            <person name="Henrissat B."/>
            <person name="Holman W.H."/>
            <person name="Kodira C.D."/>
            <person name="Martin J."/>
            <person name="Oliver R.P."/>
            <person name="Robbertse B."/>
            <person name="Schackwitz W."/>
            <person name="Schwartz D.C."/>
            <person name="Spatafora J.W."/>
            <person name="Turgeon B.G."/>
            <person name="Yandava C."/>
            <person name="Young S."/>
            <person name="Zhou S."/>
            <person name="Zeng Q."/>
            <person name="Grigoriev I.V."/>
            <person name="Ma L.-J."/>
            <person name="Ciuffetti L.M."/>
        </authorList>
    </citation>
    <scope>NUCLEOTIDE SEQUENCE [LARGE SCALE GENOMIC DNA]</scope>
    <source>
        <strain evidence="3">Pt-1C-BFP</strain>
    </source>
</reference>
<feature type="region of interest" description="Disordered" evidence="1">
    <location>
        <begin position="16"/>
        <end position="51"/>
    </location>
</feature>
<dbReference type="EMBL" id="DS231620">
    <property type="protein sequence ID" value="EDU49300.1"/>
    <property type="molecule type" value="Genomic_DNA"/>
</dbReference>
<dbReference type="AlphaFoldDB" id="B2W8S2"/>